<dbReference type="Pfam" id="PF02902">
    <property type="entry name" value="Peptidase_C48"/>
    <property type="match status" value="1"/>
</dbReference>
<evidence type="ECO:0000313" key="5">
    <source>
        <dbReference type="EMBL" id="KTC73789.1"/>
    </source>
</evidence>
<evidence type="ECO:0000313" key="7">
    <source>
        <dbReference type="Proteomes" id="UP000054735"/>
    </source>
</evidence>
<reference evidence="6 8" key="2">
    <citation type="submission" date="2018-06" db="EMBL/GenBank/DDBJ databases">
        <authorList>
            <consortium name="Pathogen Informatics"/>
            <person name="Doyle S."/>
        </authorList>
    </citation>
    <scope>NUCLEOTIDE SEQUENCE [LARGE SCALE GENOMIC DNA]</scope>
    <source>
        <strain evidence="6 8">NCTC12437</strain>
    </source>
</reference>
<feature type="domain" description="Ubiquitin-like protease family profile" evidence="4">
    <location>
        <begin position="1034"/>
        <end position="1127"/>
    </location>
</feature>
<accession>A0A378I6T3</accession>
<keyword evidence="7" id="KW-1185">Reference proteome</keyword>
<evidence type="ECO:0000256" key="2">
    <source>
        <dbReference type="ARBA" id="ARBA00022801"/>
    </source>
</evidence>
<dbReference type="Gene3D" id="3.40.395.10">
    <property type="entry name" value="Adenoviral Proteinase, Chain A"/>
    <property type="match status" value="1"/>
</dbReference>
<evidence type="ECO:0000313" key="6">
    <source>
        <dbReference type="EMBL" id="STX30713.1"/>
    </source>
</evidence>
<keyword evidence="2" id="KW-0378">Hydrolase</keyword>
<feature type="region of interest" description="Disordered" evidence="3">
    <location>
        <begin position="639"/>
        <end position="667"/>
    </location>
</feature>
<dbReference type="Proteomes" id="UP000255066">
    <property type="component" value="Unassembled WGS sequence"/>
</dbReference>
<keyword evidence="1 6" id="KW-0645">Protease</keyword>
<dbReference type="RefSeq" id="WP_058523144.1">
    <property type="nucleotide sequence ID" value="NZ_CAAAHV010000026.1"/>
</dbReference>
<evidence type="ECO:0000259" key="4">
    <source>
        <dbReference type="Pfam" id="PF02902"/>
    </source>
</evidence>
<dbReference type="AlphaFoldDB" id="A0A378I6T3"/>
<feature type="region of interest" description="Disordered" evidence="3">
    <location>
        <begin position="937"/>
        <end position="964"/>
    </location>
</feature>
<dbReference type="OrthoDB" id="5650672at2"/>
<dbReference type="GO" id="GO:0006508">
    <property type="term" value="P:proteolysis"/>
    <property type="evidence" value="ECO:0007669"/>
    <property type="project" value="UniProtKB-KW"/>
</dbReference>
<feature type="region of interest" description="Disordered" evidence="3">
    <location>
        <begin position="1"/>
        <end position="38"/>
    </location>
</feature>
<protein>
    <submittedName>
        <fullName evidence="6">Ulp1 protease family, C-terminal catalytic domain</fullName>
    </submittedName>
</protein>
<dbReference type="EMBL" id="LNXT01000013">
    <property type="protein sequence ID" value="KTC73789.1"/>
    <property type="molecule type" value="Genomic_DNA"/>
</dbReference>
<feature type="region of interest" description="Disordered" evidence="3">
    <location>
        <begin position="1165"/>
        <end position="1188"/>
    </location>
</feature>
<reference evidence="5 7" key="1">
    <citation type="submission" date="2015-11" db="EMBL/GenBank/DDBJ databases">
        <title>Genomic analysis of 38 Legionella species identifies large and diverse effector repertoires.</title>
        <authorList>
            <person name="Burstein D."/>
            <person name="Amaro F."/>
            <person name="Zusman T."/>
            <person name="Lifshitz Z."/>
            <person name="Cohen O."/>
            <person name="Gilbert J.A."/>
            <person name="Pupko T."/>
            <person name="Shuman H.A."/>
            <person name="Segal G."/>
        </authorList>
    </citation>
    <scope>NUCLEOTIDE SEQUENCE [LARGE SCALE GENOMIC DNA]</scope>
    <source>
        <strain evidence="5 7">CDC#1407-AL-14</strain>
    </source>
</reference>
<gene>
    <name evidence="5" type="ORF">Lbir_1051</name>
    <name evidence="6" type="ORF">NCTC12437_00474</name>
</gene>
<dbReference type="EMBL" id="UGNW01000001">
    <property type="protein sequence ID" value="STX30713.1"/>
    <property type="molecule type" value="Genomic_DNA"/>
</dbReference>
<dbReference type="InterPro" id="IPR003653">
    <property type="entry name" value="Peptidase_C48_C"/>
</dbReference>
<dbReference type="Proteomes" id="UP000054735">
    <property type="component" value="Unassembled WGS sequence"/>
</dbReference>
<sequence>MPGSEPSNNKRHSTGEQSSNKRQKSDKHSAASTQRWSIDQSFRNLAELVKKNPSPDEKRFFSDNLANIEHILTTTRDLHNLQFENASVSTNLSKFISNLRELINGGYPVSSFPTALIVKILESILREENPTAYSLTTILSSLGSTLQRVIDQNIPADLIERVVVKAVKLHADYRALKACIMGISQLNEHNRIDGQIHARSLQEILPLVKWREDNTIITSVLCELLKNLRKNEKLSGNVSAYQISHCLAHFTLSSRNEYNANTHDKFGKKSRSFIFNNLKTLGDYKCITDSFEMEDLIHVLKEFLHYPEYDNYIGNYVYYLGTLASQGHILGRALVADLMKCLKTISSNSDSLGLALYGIGFLSDNNAIKGRISLDEIYQYFIKQKTLQRVSQGMVALGFLSRDNMLFGNLPLAPLIAFITPFLGSNTVADENPAHSYVSILVNLQEILKKGSFEGKVPLGFIKKIFTELLKNWTTKQLGMALTMLNELLIRGYISQWEGAWLNALLMERRISQHINYEANRDEAISIFSALAQISENYFNFDRLLFDLAERILLTEHMDIEDALEFLDSAKLLAQKDIKYLPYFLRTLNLIPAYSDLDEEYQDLIEVLAEDLRQAPHLQELMQEKLKIPPGKITRFAAPTASLSTRERRSSGLNPRNPPSREGRLEADDISLPMGSAEYQSAIVNETMLEDGEVSLPRPPRESSSTTINTRDIIRTSNRPGFDLYTAISNHRKAELCTLLGIEDKVYLRKFRRVRQTPGGNNSSPHEDLPPTNSEDLVFAFFTLDNDILSDLIRNIENADYLLALFDACSIKKRFELAKNTPCIPLIIQNFHSLAELTRFVKILTFEFQYYRDHRAVLQLNDELTARRRKNPGEANQLLVLQKIFLKRALRNHLNHNHVRPRIEDALAAVQNELDKLPQPAPTAPVVNQSSFFRQPPPSFRKPLRRIESPPQETPIPEKPARPERPMGLARVKINCNYFYETEDIQAILTARINHLLAQQPSLPRVSVIACSQLNQQGNNIANVLFNYLEYESLGDSETLLIPIQDHMHWVGLRVDIRDKAIVKVSYFDSNRGENYDYREDERYEEIRKQLRENNFIGNEEELTIPPRCMQQPDGSSCGAWLIENFYCDLKGQWYRPEPQAAVIRKLHLDTLYSERRDYYASFAPRQASGRSSMPSENDQRNAHGLKR</sequence>
<name>A0A378I6T3_9GAMM</name>
<dbReference type="InterPro" id="IPR038765">
    <property type="entry name" value="Papain-like_cys_pep_sf"/>
</dbReference>
<evidence type="ECO:0000313" key="8">
    <source>
        <dbReference type="Proteomes" id="UP000255066"/>
    </source>
</evidence>
<dbReference type="GO" id="GO:0008234">
    <property type="term" value="F:cysteine-type peptidase activity"/>
    <property type="evidence" value="ECO:0007669"/>
    <property type="project" value="InterPro"/>
</dbReference>
<evidence type="ECO:0000256" key="3">
    <source>
        <dbReference type="SAM" id="MobiDB-lite"/>
    </source>
</evidence>
<organism evidence="6 8">
    <name type="scientific">Legionella birminghamensis</name>
    <dbReference type="NCBI Taxonomy" id="28083"/>
    <lineage>
        <taxon>Bacteria</taxon>
        <taxon>Pseudomonadati</taxon>
        <taxon>Pseudomonadota</taxon>
        <taxon>Gammaproteobacteria</taxon>
        <taxon>Legionellales</taxon>
        <taxon>Legionellaceae</taxon>
        <taxon>Legionella</taxon>
    </lineage>
</organism>
<evidence type="ECO:0000256" key="1">
    <source>
        <dbReference type="ARBA" id="ARBA00022670"/>
    </source>
</evidence>
<dbReference type="SUPFAM" id="SSF54001">
    <property type="entry name" value="Cysteine proteinases"/>
    <property type="match status" value="1"/>
</dbReference>
<proteinExistence type="predicted"/>